<dbReference type="PANTHER" id="PTHR33103:SF19">
    <property type="entry name" value="OS09G0544700 PROTEIN"/>
    <property type="match status" value="1"/>
</dbReference>
<comment type="caution">
    <text evidence="1">The sequence shown here is derived from an EMBL/GenBank/DDBJ whole genome shotgun (WGS) entry which is preliminary data.</text>
</comment>
<keyword evidence="2" id="KW-1185">Reference proteome</keyword>
<gene>
    <name evidence="1" type="ORF">AAHA92_08670</name>
</gene>
<name>A0ABD1HSG2_SALDI</name>
<sequence length="236" mass="26049">MSNSKVSMKLLIDTQGKRVLFAEAGKDCVDFLFHILSLPVATVISLLKAQEMEGSLPNLYQSLENLNDTYILPHQKKDTYLKPMLPVSSSSFPLLALTDDGDDYDGDDCDDGDEFQKKFYRCANGCNFKYISDDPRAACPSCRQLFTKTVTYVAPPAVKVAAEVGGLVKGVVTYMVMDDLTIKPMSTISSITMLNKFNIKEVGALEEKVVTLGMDEAVKLLKASLQSKKVLTDVFF</sequence>
<protein>
    <recommendedName>
        <fullName evidence="3">DUF674 domain-containing protein</fullName>
    </recommendedName>
</protein>
<dbReference type="PANTHER" id="PTHR33103">
    <property type="entry name" value="OS01G0153900 PROTEIN"/>
    <property type="match status" value="1"/>
</dbReference>
<evidence type="ECO:0000313" key="1">
    <source>
        <dbReference type="EMBL" id="KAL1558174.1"/>
    </source>
</evidence>
<dbReference type="InterPro" id="IPR007750">
    <property type="entry name" value="DUF674"/>
</dbReference>
<dbReference type="EMBL" id="JBEAFC010000004">
    <property type="protein sequence ID" value="KAL1558174.1"/>
    <property type="molecule type" value="Genomic_DNA"/>
</dbReference>
<evidence type="ECO:0000313" key="2">
    <source>
        <dbReference type="Proteomes" id="UP001567538"/>
    </source>
</evidence>
<dbReference type="Pfam" id="PF05056">
    <property type="entry name" value="DUF674"/>
    <property type="match status" value="1"/>
</dbReference>
<proteinExistence type="predicted"/>
<reference evidence="1 2" key="1">
    <citation type="submission" date="2024-06" db="EMBL/GenBank/DDBJ databases">
        <title>A chromosome level genome sequence of Diviner's sage (Salvia divinorum).</title>
        <authorList>
            <person name="Ford S.A."/>
            <person name="Ro D.-K."/>
            <person name="Ness R.W."/>
            <person name="Phillips M.A."/>
        </authorList>
    </citation>
    <scope>NUCLEOTIDE SEQUENCE [LARGE SCALE GENOMIC DNA]</scope>
    <source>
        <strain evidence="1">SAF-2024a</strain>
        <tissue evidence="1">Leaf</tissue>
    </source>
</reference>
<dbReference type="Proteomes" id="UP001567538">
    <property type="component" value="Unassembled WGS sequence"/>
</dbReference>
<dbReference type="AlphaFoldDB" id="A0ABD1HSG2"/>
<organism evidence="1 2">
    <name type="scientific">Salvia divinorum</name>
    <name type="common">Maria pastora</name>
    <name type="synonym">Diviner's sage</name>
    <dbReference type="NCBI Taxonomy" id="28513"/>
    <lineage>
        <taxon>Eukaryota</taxon>
        <taxon>Viridiplantae</taxon>
        <taxon>Streptophyta</taxon>
        <taxon>Embryophyta</taxon>
        <taxon>Tracheophyta</taxon>
        <taxon>Spermatophyta</taxon>
        <taxon>Magnoliopsida</taxon>
        <taxon>eudicotyledons</taxon>
        <taxon>Gunneridae</taxon>
        <taxon>Pentapetalae</taxon>
        <taxon>asterids</taxon>
        <taxon>lamiids</taxon>
        <taxon>Lamiales</taxon>
        <taxon>Lamiaceae</taxon>
        <taxon>Nepetoideae</taxon>
        <taxon>Mentheae</taxon>
        <taxon>Salviinae</taxon>
        <taxon>Salvia</taxon>
        <taxon>Salvia subgen. Calosphace</taxon>
    </lineage>
</organism>
<evidence type="ECO:0008006" key="3">
    <source>
        <dbReference type="Google" id="ProtNLM"/>
    </source>
</evidence>
<accession>A0ABD1HSG2</accession>